<evidence type="ECO:0000313" key="2">
    <source>
        <dbReference type="Proteomes" id="UP001489719"/>
    </source>
</evidence>
<protein>
    <submittedName>
        <fullName evidence="1">Uncharacterized protein</fullName>
    </submittedName>
</protein>
<dbReference type="Proteomes" id="UP001489719">
    <property type="component" value="Unassembled WGS sequence"/>
</dbReference>
<organism evidence="1 2">
    <name type="scientific">Lipomyces orientalis</name>
    <dbReference type="NCBI Taxonomy" id="1233043"/>
    <lineage>
        <taxon>Eukaryota</taxon>
        <taxon>Fungi</taxon>
        <taxon>Dikarya</taxon>
        <taxon>Ascomycota</taxon>
        <taxon>Saccharomycotina</taxon>
        <taxon>Lipomycetes</taxon>
        <taxon>Lipomycetales</taxon>
        <taxon>Lipomycetaceae</taxon>
        <taxon>Lipomyces</taxon>
    </lineage>
</organism>
<name>A0ACC3TQF0_9ASCO</name>
<proteinExistence type="predicted"/>
<accession>A0ACC3TQF0</accession>
<sequence length="415" mass="44144">MGISMIPLGCRQILRPGSALSLQGARSMLAASRYLSTGPIVNHVKVYGNKILHNENASTTGSSSSKLESRYPSYLGVPPSYPSPDDSILNRQQRVLRSAKRARAITVDLLGTNSLVDNGSYTNESTKPLALSAKLASVALLYAGLVGGVGILLLHLFQKQGVAVDGGGARKQHHIYPVSITVISISALLFAAKVLIPSLRPALVKYGYINLPIFALVGGKSTRISPHMSLIVSHLSQRSFATFLSSTLMFALFAGETEYLVNPTALTLALISGVSVSCFSACFLPLMLGGKAVTFLSPVSGSYALACTALGFISTFEDAGDIPRVFFYILLAGSAFRVIAKSKATTSKRQCGSAAFLLGGLLGGRLAGMTPDAVLFVTDVWNKWSGTVAMESLGGERWKTNRRQFWGMYTTDDSS</sequence>
<gene>
    <name evidence="1" type="ORF">V1517DRAFT_321172</name>
</gene>
<comment type="caution">
    <text evidence="1">The sequence shown here is derived from an EMBL/GenBank/DDBJ whole genome shotgun (WGS) entry which is preliminary data.</text>
</comment>
<evidence type="ECO:0000313" key="1">
    <source>
        <dbReference type="EMBL" id="KAK9323126.1"/>
    </source>
</evidence>
<reference evidence="2" key="1">
    <citation type="journal article" date="2024" name="Front. Bioeng. Biotechnol.">
        <title>Genome-scale model development and genomic sequencing of the oleaginous clade Lipomyces.</title>
        <authorList>
            <person name="Czajka J.J."/>
            <person name="Han Y."/>
            <person name="Kim J."/>
            <person name="Mondo S.J."/>
            <person name="Hofstad B.A."/>
            <person name="Robles A."/>
            <person name="Haridas S."/>
            <person name="Riley R."/>
            <person name="LaButti K."/>
            <person name="Pangilinan J."/>
            <person name="Andreopoulos W."/>
            <person name="Lipzen A."/>
            <person name="Yan J."/>
            <person name="Wang M."/>
            <person name="Ng V."/>
            <person name="Grigoriev I.V."/>
            <person name="Spatafora J.W."/>
            <person name="Magnuson J.K."/>
            <person name="Baker S.E."/>
            <person name="Pomraning K.R."/>
        </authorList>
    </citation>
    <scope>NUCLEOTIDE SEQUENCE [LARGE SCALE GENOMIC DNA]</scope>
    <source>
        <strain evidence="2">CBS 10300</strain>
    </source>
</reference>
<keyword evidence="2" id="KW-1185">Reference proteome</keyword>
<dbReference type="EMBL" id="MU970065">
    <property type="protein sequence ID" value="KAK9323126.1"/>
    <property type="molecule type" value="Genomic_DNA"/>
</dbReference>